<evidence type="ECO:0000313" key="2">
    <source>
        <dbReference type="Proteomes" id="UP000317624"/>
    </source>
</evidence>
<dbReference type="RefSeq" id="WP_144850719.1">
    <property type="nucleotide sequence ID" value="NZ_VMRJ01000004.1"/>
</dbReference>
<reference evidence="1 2" key="1">
    <citation type="submission" date="2019-07" db="EMBL/GenBank/DDBJ databases">
        <title>Hymenobacter sp. straun FUR1 Genome sequencing and assembly.</title>
        <authorList>
            <person name="Chhetri G."/>
        </authorList>
    </citation>
    <scope>NUCLEOTIDE SEQUENCE [LARGE SCALE GENOMIC DNA]</scope>
    <source>
        <strain evidence="1 2">Fur1</strain>
    </source>
</reference>
<protein>
    <recommendedName>
        <fullName evidence="3">Antitoxin VbhA domain-containing protein</fullName>
    </recommendedName>
</protein>
<gene>
    <name evidence="1" type="ORF">FNT36_18580</name>
</gene>
<proteinExistence type="predicted"/>
<dbReference type="AlphaFoldDB" id="A0A558BSX3"/>
<name>A0A558BSX3_9BACT</name>
<comment type="caution">
    <text evidence="1">The sequence shown here is derived from an EMBL/GenBank/DDBJ whole genome shotgun (WGS) entry which is preliminary data.</text>
</comment>
<dbReference type="EMBL" id="VMRJ01000004">
    <property type="protein sequence ID" value="TVT39648.1"/>
    <property type="molecule type" value="Genomic_DNA"/>
</dbReference>
<keyword evidence="2" id="KW-1185">Reference proteome</keyword>
<dbReference type="Proteomes" id="UP000317624">
    <property type="component" value="Unassembled WGS sequence"/>
</dbReference>
<evidence type="ECO:0008006" key="3">
    <source>
        <dbReference type="Google" id="ProtNLM"/>
    </source>
</evidence>
<accession>A0A558BSX3</accession>
<organism evidence="1 2">
    <name type="scientific">Hymenobacter setariae</name>
    <dbReference type="NCBI Taxonomy" id="2594794"/>
    <lineage>
        <taxon>Bacteria</taxon>
        <taxon>Pseudomonadati</taxon>
        <taxon>Bacteroidota</taxon>
        <taxon>Cytophagia</taxon>
        <taxon>Cytophagales</taxon>
        <taxon>Hymenobacteraceae</taxon>
        <taxon>Hymenobacter</taxon>
    </lineage>
</organism>
<sequence length="75" mass="8605">MHAEERRIRLASFLLEMAESSTAITQLLEQQALNGYIQGSLTLDQVLEKLEERAAENLRRIQAARVRWAKRGDPL</sequence>
<evidence type="ECO:0000313" key="1">
    <source>
        <dbReference type="EMBL" id="TVT39648.1"/>
    </source>
</evidence>